<sequence length="661" mass="71154">MLLISLLPLFAAPLLHILCQRNTTLAKTMDGFIFMAIGGLILMDILPAVVYAGGWWTLPLLLLGFLVPTLSERVWHNVRGVHRAALVFGLVGLFIHAVTDGAALVHTGGGDHGHGHHHDHESLLSLGVLLHRIPIGLTIWYFVRPQFGRIAAWGVLCLIALGTFVGYHQAEALLAPLSTAGMAYFQAFVVGSLLHILFHRPHADGESCDHHHGKSNWAEGFGNLLGVLFVAQFSHQHHLSETAWFDEMTHALLDLTLESAPALVLAYVLAGLATSFVPKSYAQWMGRGRPLMQSFRGMVVGLPLPVCSCGVVPLYHTLVRKGAPPTAAMAFLIATPELGIDAVLISLPLLGETMTGIRIVAAALVALTVGILIGRLAKPNEEPSAAMNLAENQDLTWQQKVKQGFTHGMGELVDHTGPWILFGLLIAAAMQPFLGNGMLSQIPAGWEVPLFALLGMPLYVCASGATPLIAVFLFHGVSPGAALAFLITGPATNVTTFGVLSRLHGPKIAAAFGGATFVITVLLGFATNWLVPEFDPKPVIGEHHHGSLLQNGSTAILILMFGYSWLRRGARAFLGELITQGHDHDHDHDHGHGHGHAHHHHGDCGHDHGHGHKHDHGHHQHDDHGHDHKPDDGHNHAHDQGDCAHDHGVGKGRGHHNKEGR</sequence>
<comment type="caution">
    <text evidence="9">The sequence shown here is derived from an EMBL/GenBank/DDBJ whole genome shotgun (WGS) entry which is preliminary data.</text>
</comment>
<proteinExistence type="inferred from homology"/>
<organism evidence="9 10">
    <name type="scientific">Acanthopleuribacter pedis</name>
    <dbReference type="NCBI Taxonomy" id="442870"/>
    <lineage>
        <taxon>Bacteria</taxon>
        <taxon>Pseudomonadati</taxon>
        <taxon>Acidobacteriota</taxon>
        <taxon>Holophagae</taxon>
        <taxon>Acanthopleuribacterales</taxon>
        <taxon>Acanthopleuribacteraceae</taxon>
        <taxon>Acanthopleuribacter</taxon>
    </lineage>
</organism>
<feature type="compositionally biased region" description="Basic and acidic residues" evidence="7">
    <location>
        <begin position="620"/>
        <end position="649"/>
    </location>
</feature>
<dbReference type="AlphaFoldDB" id="A0A8J7Q9N0"/>
<dbReference type="InterPro" id="IPR052923">
    <property type="entry name" value="UPF0718"/>
</dbReference>
<feature type="region of interest" description="Disordered" evidence="7">
    <location>
        <begin position="584"/>
        <end position="661"/>
    </location>
</feature>
<evidence type="ECO:0000256" key="6">
    <source>
        <dbReference type="ARBA" id="ARBA00023136"/>
    </source>
</evidence>
<gene>
    <name evidence="9" type="ORF">J3U88_13675</name>
</gene>
<dbReference type="PRINTS" id="PR00334">
    <property type="entry name" value="KININOGEN"/>
</dbReference>
<dbReference type="Pfam" id="PF03773">
    <property type="entry name" value="ArsP_1"/>
    <property type="match status" value="1"/>
</dbReference>
<reference evidence="9" key="1">
    <citation type="submission" date="2021-03" db="EMBL/GenBank/DDBJ databases">
        <authorList>
            <person name="Wang G."/>
        </authorList>
    </citation>
    <scope>NUCLEOTIDE SEQUENCE</scope>
    <source>
        <strain evidence="9">KCTC 12899</strain>
    </source>
</reference>
<feature type="transmembrane region" description="Helical" evidence="8">
    <location>
        <begin position="547"/>
        <end position="566"/>
    </location>
</feature>
<dbReference type="EMBL" id="JAFREP010000012">
    <property type="protein sequence ID" value="MBO1319519.1"/>
    <property type="molecule type" value="Genomic_DNA"/>
</dbReference>
<dbReference type="Proteomes" id="UP000664417">
    <property type="component" value="Unassembled WGS sequence"/>
</dbReference>
<feature type="compositionally biased region" description="Basic residues" evidence="7">
    <location>
        <begin position="650"/>
        <end position="661"/>
    </location>
</feature>
<keyword evidence="4 8" id="KW-0812">Transmembrane</keyword>
<keyword evidence="10" id="KW-1185">Reference proteome</keyword>
<feature type="transmembrane region" description="Helical" evidence="8">
    <location>
        <begin position="328"/>
        <end position="350"/>
    </location>
</feature>
<feature type="transmembrane region" description="Helical" evidence="8">
    <location>
        <begin position="480"/>
        <end position="501"/>
    </location>
</feature>
<feature type="transmembrane region" description="Helical" evidence="8">
    <location>
        <begin position="255"/>
        <end position="277"/>
    </location>
</feature>
<dbReference type="InterPro" id="IPR002395">
    <property type="entry name" value="Kininogen"/>
</dbReference>
<evidence type="ECO:0000256" key="7">
    <source>
        <dbReference type="SAM" id="MobiDB-lite"/>
    </source>
</evidence>
<dbReference type="GO" id="GO:0005886">
    <property type="term" value="C:plasma membrane"/>
    <property type="evidence" value="ECO:0007669"/>
    <property type="project" value="UniProtKB-SubCell"/>
</dbReference>
<evidence type="ECO:0000313" key="10">
    <source>
        <dbReference type="Proteomes" id="UP000664417"/>
    </source>
</evidence>
<keyword evidence="6 8" id="KW-0472">Membrane</keyword>
<feature type="transmembrane region" description="Helical" evidence="8">
    <location>
        <begin position="357"/>
        <end position="377"/>
    </location>
</feature>
<dbReference type="InterPro" id="IPR005524">
    <property type="entry name" value="DUF318"/>
</dbReference>
<evidence type="ECO:0000256" key="4">
    <source>
        <dbReference type="ARBA" id="ARBA00022692"/>
    </source>
</evidence>
<evidence type="ECO:0000313" key="9">
    <source>
        <dbReference type="EMBL" id="MBO1319519.1"/>
    </source>
</evidence>
<comment type="subcellular location">
    <subcellularLocation>
        <location evidence="1">Cell membrane</location>
        <topology evidence="1">Multi-pass membrane protein</topology>
    </subcellularLocation>
</comment>
<feature type="transmembrane region" description="Helical" evidence="8">
    <location>
        <begin position="123"/>
        <end position="143"/>
    </location>
</feature>
<comment type="similarity">
    <text evidence="2">Belongs to the UPF0718 family.</text>
</comment>
<keyword evidence="5 8" id="KW-1133">Transmembrane helix</keyword>
<feature type="transmembrane region" description="Helical" evidence="8">
    <location>
        <begin position="173"/>
        <end position="197"/>
    </location>
</feature>
<keyword evidence="3" id="KW-1003">Cell membrane</keyword>
<accession>A0A8J7Q9N0</accession>
<dbReference type="PANTHER" id="PTHR34184">
    <property type="entry name" value="UPF0718 PROTEIN YCGR"/>
    <property type="match status" value="1"/>
</dbReference>
<feature type="transmembrane region" description="Helical" evidence="8">
    <location>
        <begin position="217"/>
        <end position="235"/>
    </location>
</feature>
<evidence type="ECO:0000256" key="5">
    <source>
        <dbReference type="ARBA" id="ARBA00022989"/>
    </source>
</evidence>
<protein>
    <submittedName>
        <fullName evidence="9">Permease</fullName>
    </submittedName>
</protein>
<name>A0A8J7Q9N0_9BACT</name>
<feature type="transmembrane region" description="Helical" evidence="8">
    <location>
        <begin position="150"/>
        <end position="167"/>
    </location>
</feature>
<evidence type="ECO:0000256" key="8">
    <source>
        <dbReference type="SAM" id="Phobius"/>
    </source>
</evidence>
<dbReference type="RefSeq" id="WP_207859415.1">
    <property type="nucleotide sequence ID" value="NZ_JAFREP010000012.1"/>
</dbReference>
<feature type="transmembrane region" description="Helical" evidence="8">
    <location>
        <begin position="35"/>
        <end position="63"/>
    </location>
</feature>
<feature type="transmembrane region" description="Helical" evidence="8">
    <location>
        <begin position="508"/>
        <end position="527"/>
    </location>
</feature>
<feature type="transmembrane region" description="Helical" evidence="8">
    <location>
        <begin position="451"/>
        <end position="474"/>
    </location>
</feature>
<evidence type="ECO:0000256" key="1">
    <source>
        <dbReference type="ARBA" id="ARBA00004651"/>
    </source>
</evidence>
<evidence type="ECO:0000256" key="3">
    <source>
        <dbReference type="ARBA" id="ARBA00022475"/>
    </source>
</evidence>
<feature type="transmembrane region" description="Helical" evidence="8">
    <location>
        <begin position="419"/>
        <end position="439"/>
    </location>
</feature>
<feature type="transmembrane region" description="Helical" evidence="8">
    <location>
        <begin position="298"/>
        <end position="316"/>
    </location>
</feature>
<evidence type="ECO:0000256" key="2">
    <source>
        <dbReference type="ARBA" id="ARBA00006386"/>
    </source>
</evidence>
<dbReference type="PANTHER" id="PTHR34184:SF4">
    <property type="entry name" value="UPF0718 PROTEIN YCGR"/>
    <property type="match status" value="1"/>
</dbReference>
<feature type="transmembrane region" description="Helical" evidence="8">
    <location>
        <begin position="84"/>
        <end position="103"/>
    </location>
</feature>
<feature type="compositionally biased region" description="Basic residues" evidence="7">
    <location>
        <begin position="609"/>
        <end position="619"/>
    </location>
</feature>